<dbReference type="InterPro" id="IPR027417">
    <property type="entry name" value="P-loop_NTPase"/>
</dbReference>
<reference evidence="1 2" key="1">
    <citation type="journal article" date="2019" name="Int. J. Syst. Evol. Microbiol.">
        <title>The Global Catalogue of Microorganisms (GCM) 10K type strain sequencing project: providing services to taxonomists for standard genome sequencing and annotation.</title>
        <authorList>
            <consortium name="The Broad Institute Genomics Platform"/>
            <consortium name="The Broad Institute Genome Sequencing Center for Infectious Disease"/>
            <person name="Wu L."/>
            <person name="Ma J."/>
        </authorList>
    </citation>
    <scope>NUCLEOTIDE SEQUENCE [LARGE SCALE GENOMIC DNA]</scope>
    <source>
        <strain evidence="1 2">IBRC-M 10256</strain>
    </source>
</reference>
<dbReference type="EMBL" id="JBHSAQ010000009">
    <property type="protein sequence ID" value="MFC3958931.1"/>
    <property type="molecule type" value="Genomic_DNA"/>
</dbReference>
<proteinExistence type="predicted"/>
<dbReference type="RefSeq" id="WP_256532764.1">
    <property type="nucleotide sequence ID" value="NZ_CP101824.1"/>
</dbReference>
<evidence type="ECO:0000313" key="2">
    <source>
        <dbReference type="Proteomes" id="UP001595846"/>
    </source>
</evidence>
<keyword evidence="2" id="KW-1185">Reference proteome</keyword>
<name>A0ABD5NPL4_9EURY</name>
<dbReference type="Proteomes" id="UP001595846">
    <property type="component" value="Unassembled WGS sequence"/>
</dbReference>
<evidence type="ECO:0000313" key="1">
    <source>
        <dbReference type="EMBL" id="MFC3958931.1"/>
    </source>
</evidence>
<dbReference type="Gene3D" id="3.40.50.300">
    <property type="entry name" value="P-loop containing nucleotide triphosphate hydrolases"/>
    <property type="match status" value="1"/>
</dbReference>
<comment type="caution">
    <text evidence="1">The sequence shown here is derived from an EMBL/GenBank/DDBJ whole genome shotgun (WGS) entry which is preliminary data.</text>
</comment>
<sequence>MDRFDTPTIPELPELEPGITLLEAVDSLVPLHSLVVDHLLIDGGDGYWVDSHGHARTDVITDVSPSDRILDRIEVARGFTARQHHELVATLSDRRIDPSLVVAPAVDGQYRDDDLRGDEATDLLLRTLARLARLARDHDCPVLITRARDDALSEPVSEIAAHTIRCHSTPLGPRFEGDDFETLVYPQEDGWVQTTLAFWAEVLRVRQPLYADAPTKVQIHGVN</sequence>
<organism evidence="1 2">
    <name type="scientific">Halovivax cerinus</name>
    <dbReference type="NCBI Taxonomy" id="1487865"/>
    <lineage>
        <taxon>Archaea</taxon>
        <taxon>Methanobacteriati</taxon>
        <taxon>Methanobacteriota</taxon>
        <taxon>Stenosarchaea group</taxon>
        <taxon>Halobacteria</taxon>
        <taxon>Halobacteriales</taxon>
        <taxon>Natrialbaceae</taxon>
        <taxon>Halovivax</taxon>
    </lineage>
</organism>
<dbReference type="AlphaFoldDB" id="A0ABD5NPL4"/>
<gene>
    <name evidence="1" type="ORF">ACFOUR_11215</name>
</gene>
<dbReference type="GeneID" id="73901869"/>
<accession>A0ABD5NPL4</accession>
<protein>
    <recommendedName>
        <fullName evidence="3">DNA recombination and repair protein Rad51-like C-terminal domain-containing protein</fullName>
    </recommendedName>
</protein>
<evidence type="ECO:0008006" key="3">
    <source>
        <dbReference type="Google" id="ProtNLM"/>
    </source>
</evidence>